<feature type="chain" id="PRO_5020934243" description="Invasion associated locus B family protein" evidence="2">
    <location>
        <begin position="24"/>
        <end position="188"/>
    </location>
</feature>
<keyword evidence="4" id="KW-1185">Reference proteome</keyword>
<keyword evidence="2" id="KW-0732">Signal</keyword>
<evidence type="ECO:0008006" key="5">
    <source>
        <dbReference type="Google" id="ProtNLM"/>
    </source>
</evidence>
<dbReference type="EMBL" id="SJFN01000019">
    <property type="protein sequence ID" value="TBW36585.1"/>
    <property type="molecule type" value="Genomic_DNA"/>
</dbReference>
<name>A0A4Q9VM26_9HYPH</name>
<feature type="compositionally biased region" description="Pro residues" evidence="1">
    <location>
        <begin position="29"/>
        <end position="46"/>
    </location>
</feature>
<evidence type="ECO:0000313" key="4">
    <source>
        <dbReference type="Proteomes" id="UP000292781"/>
    </source>
</evidence>
<dbReference type="InterPro" id="IPR010642">
    <property type="entry name" value="Invasion_prot_B"/>
</dbReference>
<feature type="signal peptide" evidence="2">
    <location>
        <begin position="1"/>
        <end position="23"/>
    </location>
</feature>
<evidence type="ECO:0000313" key="3">
    <source>
        <dbReference type="EMBL" id="TBW36585.1"/>
    </source>
</evidence>
<evidence type="ECO:0000256" key="2">
    <source>
        <dbReference type="SAM" id="SignalP"/>
    </source>
</evidence>
<reference evidence="3 4" key="1">
    <citation type="submission" date="2019-02" db="EMBL/GenBank/DDBJ databases">
        <title>Siculibacillus lacustris gen. nov., sp. nov., a new rosette-forming bacterium isolated from a freshwater crater lake (Lake St. Ana, Romania).</title>
        <authorList>
            <person name="Felfoldi T."/>
            <person name="Marton Z."/>
            <person name="Szabo A."/>
            <person name="Mentes A."/>
            <person name="Boka K."/>
            <person name="Marialigeti K."/>
            <person name="Mathe I."/>
            <person name="Koncz M."/>
            <person name="Schumann P."/>
            <person name="Toth E."/>
        </authorList>
    </citation>
    <scope>NUCLEOTIDE SEQUENCE [LARGE SCALE GENOMIC DNA]</scope>
    <source>
        <strain evidence="3 4">SA-279</strain>
    </source>
</reference>
<dbReference type="Pfam" id="PF06776">
    <property type="entry name" value="IalB"/>
    <property type="match status" value="1"/>
</dbReference>
<dbReference type="AlphaFoldDB" id="A0A4Q9VM26"/>
<evidence type="ECO:0000256" key="1">
    <source>
        <dbReference type="SAM" id="MobiDB-lite"/>
    </source>
</evidence>
<organism evidence="3 4">
    <name type="scientific">Siculibacillus lacustris</name>
    <dbReference type="NCBI Taxonomy" id="1549641"/>
    <lineage>
        <taxon>Bacteria</taxon>
        <taxon>Pseudomonadati</taxon>
        <taxon>Pseudomonadota</taxon>
        <taxon>Alphaproteobacteria</taxon>
        <taxon>Hyphomicrobiales</taxon>
        <taxon>Ancalomicrobiaceae</taxon>
        <taxon>Siculibacillus</taxon>
    </lineage>
</organism>
<feature type="region of interest" description="Disordered" evidence="1">
    <location>
        <begin position="24"/>
        <end position="47"/>
    </location>
</feature>
<dbReference type="OrthoDB" id="9814802at2"/>
<dbReference type="Gene3D" id="2.60.40.1880">
    <property type="entry name" value="Invasion associated locus B (IalB) protein"/>
    <property type="match status" value="1"/>
</dbReference>
<gene>
    <name evidence="3" type="ORF">EYW49_13375</name>
</gene>
<comment type="caution">
    <text evidence="3">The sequence shown here is derived from an EMBL/GenBank/DDBJ whole genome shotgun (WGS) entry which is preliminary data.</text>
</comment>
<sequence length="188" mass="19914">MRPVIVSLSAALLLGAFGSQASAQTKPAVPTPAPATAPATEKPPQPTRTEIVTFENWRMTCNEFAESKKRTCVGQLQATKPETGQLLFGWTIGFNAEGVLESAIVTLTGVAIPKGLDLRFGQAAVRKLSYATCEPTYCTAQMPIDAGLRKEIVAAEAVEVVLYGSTGNNLKLAVPIKGIEKLLASLKN</sequence>
<protein>
    <recommendedName>
        <fullName evidence="5">Invasion associated locus B family protein</fullName>
    </recommendedName>
</protein>
<accession>A0A4Q9VM26</accession>
<dbReference type="Proteomes" id="UP000292781">
    <property type="component" value="Unassembled WGS sequence"/>
</dbReference>
<dbReference type="InterPro" id="IPR038696">
    <property type="entry name" value="IalB_sf"/>
</dbReference>
<proteinExistence type="predicted"/>
<dbReference type="RefSeq" id="WP_131310092.1">
    <property type="nucleotide sequence ID" value="NZ_SJFN01000019.1"/>
</dbReference>